<organism evidence="1 2">
    <name type="scientific">Trifolium pratense</name>
    <name type="common">Red clover</name>
    <dbReference type="NCBI Taxonomy" id="57577"/>
    <lineage>
        <taxon>Eukaryota</taxon>
        <taxon>Viridiplantae</taxon>
        <taxon>Streptophyta</taxon>
        <taxon>Embryophyta</taxon>
        <taxon>Tracheophyta</taxon>
        <taxon>Spermatophyta</taxon>
        <taxon>Magnoliopsida</taxon>
        <taxon>eudicotyledons</taxon>
        <taxon>Gunneridae</taxon>
        <taxon>Pentapetalae</taxon>
        <taxon>rosids</taxon>
        <taxon>fabids</taxon>
        <taxon>Fabales</taxon>
        <taxon>Fabaceae</taxon>
        <taxon>Papilionoideae</taxon>
        <taxon>50 kb inversion clade</taxon>
        <taxon>NPAAA clade</taxon>
        <taxon>Hologalegina</taxon>
        <taxon>IRL clade</taxon>
        <taxon>Trifolieae</taxon>
        <taxon>Trifolium</taxon>
    </lineage>
</organism>
<protein>
    <submittedName>
        <fullName evidence="1">Uncharacterized protein</fullName>
    </submittedName>
</protein>
<comment type="caution">
    <text evidence="1">The sequence shown here is derived from an EMBL/GenBank/DDBJ whole genome shotgun (WGS) entry which is preliminary data.</text>
</comment>
<accession>A0ACB0J4J3</accession>
<keyword evidence="2" id="KW-1185">Reference proteome</keyword>
<proteinExistence type="predicted"/>
<name>A0ACB0J4J3_TRIPR</name>
<evidence type="ECO:0000313" key="1">
    <source>
        <dbReference type="EMBL" id="CAJ2638998.1"/>
    </source>
</evidence>
<evidence type="ECO:0000313" key="2">
    <source>
        <dbReference type="Proteomes" id="UP001177021"/>
    </source>
</evidence>
<sequence>MAAQHSVGGAFLSSVFQEIHRRLALTRYYRNYYDEEVAKKLEITLSSINEVLDDAETKQYQNPDVKKWLDDLQHEVYELEQLLDLISTDALQRKGTVQRFVSGFIKRSPYKVLLQRLQFLAGQKDILRLQKEATRDNHVWENLSTTRSLVDESSIYGRYHEKEEIIHFLVANSDNDNQVSIISILGLGGMGKTTLAQLVFNDHRMTEQFEIKAWADVSESFDLVGLTRSILRSFQSFQSHNEDFFFEQAFHNKDLEILQHQLQQCLTGKRYLLVLDDIWSKDGNMWEHLLLPFSRGSSRGKVIVTTRDKEVASIMGSTRLLHLKQLEESDSWSLFVKDAFLGRNVVEYPNLELIGKKIVEKCGGMPLALKTLGIILQTKLSQSEWVEILETDWWHLPKSNSNINSILRLSYLNLPSNVKRCFAYCSIFPKGYEFDKGELIKLWMADGLLKCWGRHNSEEELGNEFFNHLVSISFFQQSVMPTRAGKYYFIMHNIVNDLAKSVSGESRLRIEGDNVQDIPERTRHIWCCLDLKDGDRKLEHISKIEGLHGLMVEAQGYGDQRFKISTNVQQNLFSRLKYLRMLSFSGCNLLELADEIRNLKLLRHLDLSYTEITSLPNSICMLYNLHTLLLQHCFKLTELPSEFYKLISLRYLNLEGTRMKKMPMKIGGLNNLQMLTDFVVGEQCGFDIKQFAELNHLQGRLQISGLENVIDPADAVAANLKDKQHLEELSMSYGEWREMDGLITTSHASVLEALQPNRKLMRLTIKSYRDSSLPNWLGDRHLPNLVSLELLGCKLRSQMPPLGQFPSLKKLSISGCDGIKIIGTEFYGSNSSNVPFRSLETLRFEPMSEWKEWLCLECFPLLQELCIKHCHKLKSALPQHLPSLQKLEIIDCELLEASIPKADNISELELKRCDEILINELPSSLKKVFLCGTRVIQSSLEKIILNSAFLEELEVVDFFCPNLEWSSLDFLSCNYLHTLTMTCWHASSLPFALHLFTNLNSLVLYDSPWLESFFGRQLPSNLSSLRIERCPKLMASREEWGLSQLKSLKQFSVSDDFEILESFSEDGLLPTTINSLELINCSNLRIINYNCLLHLTSLEYLYIEDCPCLESLPEEGLPSSLSTLSIHDCPLIKQLYQKEGGKRWRTISNIPSVTIS</sequence>
<dbReference type="Proteomes" id="UP001177021">
    <property type="component" value="Unassembled WGS sequence"/>
</dbReference>
<dbReference type="EMBL" id="CASHSV030000024">
    <property type="protein sequence ID" value="CAJ2638998.1"/>
    <property type="molecule type" value="Genomic_DNA"/>
</dbReference>
<gene>
    <name evidence="1" type="ORF">MILVUS5_LOCUS9097</name>
</gene>
<reference evidence="1" key="1">
    <citation type="submission" date="2023-10" db="EMBL/GenBank/DDBJ databases">
        <authorList>
            <person name="Rodriguez Cubillos JULIANA M."/>
            <person name="De Vega J."/>
        </authorList>
    </citation>
    <scope>NUCLEOTIDE SEQUENCE</scope>
</reference>